<feature type="compositionally biased region" description="Low complexity" evidence="1">
    <location>
        <begin position="603"/>
        <end position="622"/>
    </location>
</feature>
<dbReference type="PANTHER" id="PTHR34219:SF4">
    <property type="entry name" value="PEPSY DOMAIN-CONTAINING PROTEIN"/>
    <property type="match status" value="1"/>
</dbReference>
<feature type="transmembrane region" description="Helical" evidence="2">
    <location>
        <begin position="534"/>
        <end position="553"/>
    </location>
</feature>
<feature type="region of interest" description="Disordered" evidence="1">
    <location>
        <begin position="1"/>
        <end position="30"/>
    </location>
</feature>
<reference evidence="3 4" key="1">
    <citation type="submission" date="2018-11" db="EMBL/GenBank/DDBJ databases">
        <title>Genome sequencing of Lautropia sp. KCOM 2505 (= ChDC F240).</title>
        <authorList>
            <person name="Kook J.-K."/>
            <person name="Park S.-N."/>
            <person name="Lim Y.K."/>
        </authorList>
    </citation>
    <scope>NUCLEOTIDE SEQUENCE [LARGE SCALE GENOMIC DNA]</scope>
    <source>
        <strain evidence="3 4">KCOM 2505</strain>
    </source>
</reference>
<dbReference type="Proteomes" id="UP000270261">
    <property type="component" value="Unassembled WGS sequence"/>
</dbReference>
<feature type="transmembrane region" description="Helical" evidence="2">
    <location>
        <begin position="170"/>
        <end position="194"/>
    </location>
</feature>
<dbReference type="Pfam" id="PF03929">
    <property type="entry name" value="PepSY_TM"/>
    <property type="match status" value="1"/>
</dbReference>
<feature type="transmembrane region" description="Helical" evidence="2">
    <location>
        <begin position="39"/>
        <end position="63"/>
    </location>
</feature>
<comment type="caution">
    <text evidence="3">The sequence shown here is derived from an EMBL/GenBank/DDBJ whole genome shotgun (WGS) entry which is preliminary data.</text>
</comment>
<evidence type="ECO:0000313" key="4">
    <source>
        <dbReference type="Proteomes" id="UP000270261"/>
    </source>
</evidence>
<keyword evidence="4" id="KW-1185">Reference proteome</keyword>
<dbReference type="OrthoDB" id="9776609at2"/>
<feature type="transmembrane region" description="Helical" evidence="2">
    <location>
        <begin position="497"/>
        <end position="514"/>
    </location>
</feature>
<feature type="region of interest" description="Disordered" evidence="1">
    <location>
        <begin position="560"/>
        <end position="633"/>
    </location>
</feature>
<feature type="transmembrane region" description="Helical" evidence="2">
    <location>
        <begin position="472"/>
        <end position="490"/>
    </location>
</feature>
<dbReference type="InterPro" id="IPR005625">
    <property type="entry name" value="PepSY-ass_TM"/>
</dbReference>
<evidence type="ECO:0000313" key="3">
    <source>
        <dbReference type="EMBL" id="RRN45218.1"/>
    </source>
</evidence>
<dbReference type="AlphaFoldDB" id="A0A426FRB6"/>
<accession>A0A426FRB6</accession>
<feature type="transmembrane region" description="Helical" evidence="2">
    <location>
        <begin position="215"/>
        <end position="239"/>
    </location>
</feature>
<sequence>MKDSIPASARPPAEAPPASKAPAGKTPRGRSLRQCMSDLHIWAGLLLGWLLYAVFLTGSVSYFRDELSAWMRPDVPTREAPADPVQVTGRMVGWLAERAPQAPQWGISLPSARSPGVNLFWLGDGPGRFMERRLDPRTGEPLSRRETLGGEFFYRFHFNLYYMSPITGRWIVGVATMFMLVAIISGIITHKKIFAEFFTFRWGKGQRSWLDAHNGLAVLGLPFHLMITWSGLVTLMMLYMPWGALTAFPTRADQMRQQQVITGFRLPAPRSGHAAPLGDVPAMVAQARNRWESQGVGRVYVNNPGEAQARVIVLRSIEGQVSVSPQYLVFDGTSGRLLEQHDTTRPAAETRGGGGLIALHEGRFAHLQLRWLYFLLGLAGTGMVGSGLVLWTVKRRVKLPDPDRPYFGFRLVERLNIATIAGLPLAMTAFLWGNRLLPADAGQGSSGGAPLAEGTVHGLDRLVAAIGGRAEAEIAVFFGVWALAALYACLRPARRAWIELLAGCAGLLALTPVLNALTSTRGLLPSLRQGDWTFVTMDLGLLTLAALMGSLAWRTARFRPKTKPARKAPAAARATTRREAASVTTAGAGKKAETDSRPAPSSAAKAGTGTAVAGTGPEATTTHACTPAGAPES</sequence>
<keyword evidence="2" id="KW-0812">Transmembrane</keyword>
<proteinExistence type="predicted"/>
<name>A0A426FRB6_9BURK</name>
<feature type="transmembrane region" description="Helical" evidence="2">
    <location>
        <begin position="371"/>
        <end position="393"/>
    </location>
</feature>
<dbReference type="RefSeq" id="WP_125094648.1">
    <property type="nucleotide sequence ID" value="NZ_RRUE01000001.1"/>
</dbReference>
<keyword evidence="2" id="KW-0472">Membrane</keyword>
<feature type="compositionally biased region" description="Low complexity" evidence="1">
    <location>
        <begin position="1"/>
        <end position="26"/>
    </location>
</feature>
<dbReference type="PANTHER" id="PTHR34219">
    <property type="entry name" value="IRON-REGULATED INNER MEMBRANE PROTEIN-RELATED"/>
    <property type="match status" value="1"/>
</dbReference>
<dbReference type="EMBL" id="RRUE01000001">
    <property type="protein sequence ID" value="RRN45218.1"/>
    <property type="molecule type" value="Genomic_DNA"/>
</dbReference>
<protein>
    <submittedName>
        <fullName evidence="3">PepSY domain-containing protein</fullName>
    </submittedName>
</protein>
<keyword evidence="2" id="KW-1133">Transmembrane helix</keyword>
<organism evidence="3 4">
    <name type="scientific">Lautropia dentalis</name>
    <dbReference type="NCBI Taxonomy" id="2490857"/>
    <lineage>
        <taxon>Bacteria</taxon>
        <taxon>Pseudomonadati</taxon>
        <taxon>Pseudomonadota</taxon>
        <taxon>Betaproteobacteria</taxon>
        <taxon>Burkholderiales</taxon>
        <taxon>Burkholderiaceae</taxon>
        <taxon>Lautropia</taxon>
    </lineage>
</organism>
<evidence type="ECO:0000256" key="2">
    <source>
        <dbReference type="SAM" id="Phobius"/>
    </source>
</evidence>
<evidence type="ECO:0000256" key="1">
    <source>
        <dbReference type="SAM" id="MobiDB-lite"/>
    </source>
</evidence>
<gene>
    <name evidence="3" type="ORF">EHV23_02970</name>
</gene>